<dbReference type="PANTHER" id="PTHR47939:SF5">
    <property type="entry name" value="PENTACOTRIPEPTIDE-REPEAT REGION OF PRORP DOMAIN-CONTAINING PROTEIN"/>
    <property type="match status" value="1"/>
</dbReference>
<dbReference type="Proteomes" id="UP000626109">
    <property type="component" value="Unassembled WGS sequence"/>
</dbReference>
<dbReference type="AlphaFoldDB" id="A0A813DC50"/>
<dbReference type="NCBIfam" id="TIGR00756">
    <property type="entry name" value="PPR"/>
    <property type="match status" value="6"/>
</dbReference>
<comment type="caution">
    <text evidence="4">The sequence shown here is derived from an EMBL/GenBank/DDBJ whole genome shotgun (WGS) entry which is preliminary data.</text>
</comment>
<reference evidence="4" key="1">
    <citation type="submission" date="2021-02" db="EMBL/GenBank/DDBJ databases">
        <authorList>
            <person name="Dougan E. K."/>
            <person name="Rhodes N."/>
            <person name="Thang M."/>
            <person name="Chan C."/>
        </authorList>
    </citation>
    <scope>NUCLEOTIDE SEQUENCE</scope>
</reference>
<dbReference type="PANTHER" id="PTHR47939">
    <property type="entry name" value="MEMBRANE-ASSOCIATED SALT-INDUCIBLE PROTEIN-LIKE"/>
    <property type="match status" value="1"/>
</dbReference>
<evidence type="ECO:0000256" key="3">
    <source>
        <dbReference type="SAM" id="Phobius"/>
    </source>
</evidence>
<dbReference type="Pfam" id="PF13812">
    <property type="entry name" value="PPR_3"/>
    <property type="match status" value="1"/>
</dbReference>
<dbReference type="InterPro" id="IPR011990">
    <property type="entry name" value="TPR-like_helical_dom_sf"/>
</dbReference>
<feature type="repeat" description="PPR" evidence="1">
    <location>
        <begin position="829"/>
        <end position="863"/>
    </location>
</feature>
<feature type="region of interest" description="Disordered" evidence="2">
    <location>
        <begin position="1066"/>
        <end position="1086"/>
    </location>
</feature>
<keyword evidence="3" id="KW-0812">Transmembrane</keyword>
<dbReference type="EMBL" id="CAJNNW010029679">
    <property type="protein sequence ID" value="CAE8701104.1"/>
    <property type="molecule type" value="Genomic_DNA"/>
</dbReference>
<feature type="repeat" description="PPR" evidence="1">
    <location>
        <begin position="543"/>
        <end position="577"/>
    </location>
</feature>
<dbReference type="Pfam" id="PF01535">
    <property type="entry name" value="PPR"/>
    <property type="match status" value="3"/>
</dbReference>
<evidence type="ECO:0000256" key="1">
    <source>
        <dbReference type="PROSITE-ProRule" id="PRU00708"/>
    </source>
</evidence>
<dbReference type="Proteomes" id="UP000654075">
    <property type="component" value="Unassembled WGS sequence"/>
</dbReference>
<name>A0A813DC50_POLGL</name>
<protein>
    <recommendedName>
        <fullName evidence="7">Pentacotripeptide-repeat region of PRORP domain-containing protein</fullName>
    </recommendedName>
</protein>
<keyword evidence="6" id="KW-1185">Reference proteome</keyword>
<keyword evidence="3" id="KW-1133">Transmembrane helix</keyword>
<feature type="repeat" description="PPR" evidence="1">
    <location>
        <begin position="865"/>
        <end position="899"/>
    </location>
</feature>
<organism evidence="4 6">
    <name type="scientific">Polarella glacialis</name>
    <name type="common">Dinoflagellate</name>
    <dbReference type="NCBI Taxonomy" id="89957"/>
    <lineage>
        <taxon>Eukaryota</taxon>
        <taxon>Sar</taxon>
        <taxon>Alveolata</taxon>
        <taxon>Dinophyceae</taxon>
        <taxon>Suessiales</taxon>
        <taxon>Suessiaceae</taxon>
        <taxon>Polarella</taxon>
    </lineage>
</organism>
<feature type="repeat" description="PPR" evidence="1">
    <location>
        <begin position="509"/>
        <end position="539"/>
    </location>
</feature>
<evidence type="ECO:0008006" key="7">
    <source>
        <dbReference type="Google" id="ProtNLM"/>
    </source>
</evidence>
<dbReference type="OrthoDB" id="185373at2759"/>
<feature type="transmembrane region" description="Helical" evidence="3">
    <location>
        <begin position="35"/>
        <end position="54"/>
    </location>
</feature>
<feature type="repeat" description="PPR" evidence="1">
    <location>
        <begin position="686"/>
        <end position="720"/>
    </location>
</feature>
<evidence type="ECO:0000313" key="5">
    <source>
        <dbReference type="EMBL" id="CAE8701104.1"/>
    </source>
</evidence>
<dbReference type="InterPro" id="IPR002885">
    <property type="entry name" value="PPR_rpt"/>
</dbReference>
<dbReference type="EMBL" id="CAJNNV010000756">
    <property type="protein sequence ID" value="CAE8583493.1"/>
    <property type="molecule type" value="Genomic_DNA"/>
</dbReference>
<gene>
    <name evidence="4" type="ORF">PGLA1383_LOCUS2455</name>
    <name evidence="5" type="ORF">PGLA2088_LOCUS31896</name>
</gene>
<feature type="repeat" description="PPR" evidence="1">
    <location>
        <begin position="794"/>
        <end position="828"/>
    </location>
</feature>
<evidence type="ECO:0000256" key="2">
    <source>
        <dbReference type="SAM" id="MobiDB-lite"/>
    </source>
</evidence>
<evidence type="ECO:0000313" key="6">
    <source>
        <dbReference type="Proteomes" id="UP000654075"/>
    </source>
</evidence>
<keyword evidence="3" id="KW-0472">Membrane</keyword>
<feature type="repeat" description="PPR" evidence="1">
    <location>
        <begin position="936"/>
        <end position="970"/>
    </location>
</feature>
<dbReference type="Pfam" id="PF13041">
    <property type="entry name" value="PPR_2"/>
    <property type="match status" value="3"/>
</dbReference>
<accession>A0A813DC50</accession>
<evidence type="ECO:0000313" key="4">
    <source>
        <dbReference type="EMBL" id="CAE8583493.1"/>
    </source>
</evidence>
<feature type="repeat" description="PPR" evidence="1">
    <location>
        <begin position="759"/>
        <end position="793"/>
    </location>
</feature>
<dbReference type="InterPro" id="IPR050667">
    <property type="entry name" value="PPR-containing_protein"/>
</dbReference>
<dbReference type="Gene3D" id="1.25.40.10">
    <property type="entry name" value="Tetratricopeptide repeat domain"/>
    <property type="match status" value="5"/>
</dbReference>
<proteinExistence type="predicted"/>
<sequence>MAAASEDVSLLSAAFKDVSLLSAAFEAASPVWMELAMFAAAAFIYAIFVGVPLLQSKLKKLAKDVSSRSNKQELTSPSNARAVLLQWTQVKGRDEAADLDMYMVVDAMSKLGKTNSQIIAELRSALMANSQLLSGMVSLPQALLRDDALPELLLDLLALLAERGRAVEPAVYAGLMAAHLRRRNNEGVLAAAAGLTDEALTPRMRALLATAAANLGRLEKALGHLRQMPPTAEGLRCTLPSACVAQILSAAAQEQRIPAATKELLRICARLETRHFEEMLTSDGGRRRGTSVVKELLEAGTALQVPKGPGTYQAMAVVCTRSSDGPGLLALVDDLEAQKLMPVRSRIPVTEALALALLEAVCFVWLEKAGKALQDGSLIKRIVEMHRAGVAGSPGGKVLAAACNAFLACDQSLEACQLYEREMEPRGVWPDSALTASLTKAATASGNAALVRRLSDHAGAMKAPTPGLAVGGSELQRQAAMIKAFARDRDLASAQAVFQRLQASGATLSPLIYNCFLDACVHCGDINSALKHFEEMKRLCYVDVVGYNTVLKAYLSRGLNEEARALVKEMSARGLQANKVTYNELLHAKVIAKDRTGLWSILDEMQQAGVKGSSVTCSILLKSLTVTSSPGDLKRIVGLIDDMEEAIDNVLFSSVIEACIRIKQLKLLSELMGRLRLKGSAPIMLAAPTYSSMIKAYGQAGDVARVRELWSEMAEQGVRPTSITLGCMVEALVINNQGDEALELVHKQLECEEGCKSVNTVVYSTVLKGFAVGRRIDKVFAVYKEMLSKDIDCNTITYNTMLDACAKCCAMDRATSLLEDMKERRVEPDIITYSTIVKGYCLEGDLDRAFNLLEGMKRDGKFLPDEIMYNSILDGCAKQHRTDESLRVLEEMKEAGVVPSNYTLSIMVKLLGHARRLTQAFTLVEELSRLHGFRPNVQVYTCLVQACILNRRLDRALTLHDTMITDGCVVDEKYYGVLLRGCLQMHQPLKAIEVVRAAYHLPGHSFAQPPATLRGGRAFAARAVGLEARSLEECSAKLMSSGTAEDKAAMAQLSTELLALGVRIGEGGGSRDPAGQRRNPRGTHGF</sequence>
<dbReference type="PROSITE" id="PS51375">
    <property type="entry name" value="PPR"/>
    <property type="match status" value="8"/>
</dbReference>